<keyword evidence="2 5" id="KW-0812">Transmembrane</keyword>
<reference evidence="7" key="1">
    <citation type="submission" date="2016-05" db="EMBL/GenBank/DDBJ databases">
        <title>Polynucleobacter sp. QLW-P1FAT50C-4 genome.</title>
        <authorList>
            <person name="Hahn M.W."/>
        </authorList>
    </citation>
    <scope>NUCLEOTIDE SEQUENCE [LARGE SCALE GENOMIC DNA]</scope>
    <source>
        <strain evidence="7">QLW-P1FAT50C-4</strain>
    </source>
</reference>
<proteinExistence type="predicted"/>
<organism evidence="6 7">
    <name type="scientific">Polynucleobacter wuianus</name>
    <dbReference type="NCBI Taxonomy" id="1743168"/>
    <lineage>
        <taxon>Bacteria</taxon>
        <taxon>Pseudomonadati</taxon>
        <taxon>Pseudomonadota</taxon>
        <taxon>Betaproteobacteria</taxon>
        <taxon>Burkholderiales</taxon>
        <taxon>Burkholderiaceae</taxon>
        <taxon>Polynucleobacter</taxon>
    </lineage>
</organism>
<dbReference type="AlphaFoldDB" id="A0A191UHY0"/>
<dbReference type="OrthoDB" id="8537976at2"/>
<dbReference type="PANTHER" id="PTHR35814:SF1">
    <property type="entry name" value="GLUTATHIONE S-TRANSFERASE-RELATED"/>
    <property type="match status" value="1"/>
</dbReference>
<evidence type="ECO:0000313" key="7">
    <source>
        <dbReference type="Proteomes" id="UP000078463"/>
    </source>
</evidence>
<evidence type="ECO:0000256" key="2">
    <source>
        <dbReference type="ARBA" id="ARBA00022692"/>
    </source>
</evidence>
<dbReference type="InterPro" id="IPR001129">
    <property type="entry name" value="Membr-assoc_MAPEG"/>
</dbReference>
<evidence type="ECO:0008006" key="8">
    <source>
        <dbReference type="Google" id="ProtNLM"/>
    </source>
</evidence>
<dbReference type="EMBL" id="CP015922">
    <property type="protein sequence ID" value="ANJ00618.1"/>
    <property type="molecule type" value="Genomic_DNA"/>
</dbReference>
<dbReference type="SUPFAM" id="SSF161084">
    <property type="entry name" value="MAPEG domain-like"/>
    <property type="match status" value="1"/>
</dbReference>
<name>A0A191UHY0_9BURK</name>
<dbReference type="Gene3D" id="1.20.120.550">
    <property type="entry name" value="Membrane associated eicosanoid/glutathione metabolism-like domain"/>
    <property type="match status" value="1"/>
</dbReference>
<sequence length="132" mass="14301">MLLVTSVIAAVLTIIFVRLSFAVIALRRKNKVGLGSGGHEDLERAIRAQGNFAEYVPFGVILIACLELNGGPWWLVAMSGVTLIIGRLIHAKGIHIPPPDFSKRVLGMKITFGTLITLAILNLGWTMQKLLG</sequence>
<dbReference type="InterPro" id="IPR023352">
    <property type="entry name" value="MAPEG-like_dom_sf"/>
</dbReference>
<evidence type="ECO:0000313" key="6">
    <source>
        <dbReference type="EMBL" id="ANJ00618.1"/>
    </source>
</evidence>
<dbReference type="RefSeq" id="WP_068949611.1">
    <property type="nucleotide sequence ID" value="NZ_CP015922.1"/>
</dbReference>
<evidence type="ECO:0000256" key="5">
    <source>
        <dbReference type="SAM" id="Phobius"/>
    </source>
</evidence>
<accession>A0A191UHY0</accession>
<feature type="transmembrane region" description="Helical" evidence="5">
    <location>
        <begin position="110"/>
        <end position="127"/>
    </location>
</feature>
<evidence type="ECO:0000256" key="1">
    <source>
        <dbReference type="ARBA" id="ARBA00004370"/>
    </source>
</evidence>
<evidence type="ECO:0000256" key="4">
    <source>
        <dbReference type="ARBA" id="ARBA00023136"/>
    </source>
</evidence>
<dbReference type="GO" id="GO:0016020">
    <property type="term" value="C:membrane"/>
    <property type="evidence" value="ECO:0007669"/>
    <property type="project" value="UniProtKB-SubCell"/>
</dbReference>
<dbReference type="Proteomes" id="UP000078463">
    <property type="component" value="Chromosome"/>
</dbReference>
<dbReference type="KEGG" id="pwu:A8O14_11360"/>
<keyword evidence="3 5" id="KW-1133">Transmembrane helix</keyword>
<dbReference type="PANTHER" id="PTHR35814">
    <property type="match status" value="1"/>
</dbReference>
<comment type="subcellular location">
    <subcellularLocation>
        <location evidence="1">Membrane</location>
    </subcellularLocation>
</comment>
<keyword evidence="4 5" id="KW-0472">Membrane</keyword>
<dbReference type="Pfam" id="PF01124">
    <property type="entry name" value="MAPEG"/>
    <property type="match status" value="1"/>
</dbReference>
<dbReference type="STRING" id="1743168.A8O14_11360"/>
<gene>
    <name evidence="6" type="ORF">A8O14_11360</name>
</gene>
<protein>
    <recommendedName>
        <fullName evidence="8">Glutathione S-transferase</fullName>
    </recommendedName>
</protein>
<evidence type="ECO:0000256" key="3">
    <source>
        <dbReference type="ARBA" id="ARBA00022989"/>
    </source>
</evidence>
<keyword evidence="7" id="KW-1185">Reference proteome</keyword>